<dbReference type="AlphaFoldDB" id="A0A3S3P4Q9"/>
<dbReference type="InterPro" id="IPR002912">
    <property type="entry name" value="ACT_dom"/>
</dbReference>
<gene>
    <name evidence="4" type="ORF">CKAN_02256300</name>
</gene>
<evidence type="ECO:0000259" key="3">
    <source>
        <dbReference type="PROSITE" id="PS51671"/>
    </source>
</evidence>
<accession>A0A3S3P4Q9</accession>
<reference evidence="4 5" key="1">
    <citation type="journal article" date="2019" name="Nat. Plants">
        <title>Stout camphor tree genome fills gaps in understanding of flowering plant genome evolution.</title>
        <authorList>
            <person name="Chaw S.M."/>
            <person name="Liu Y.C."/>
            <person name="Wu Y.W."/>
            <person name="Wang H.Y."/>
            <person name="Lin C.I."/>
            <person name="Wu C.S."/>
            <person name="Ke H.M."/>
            <person name="Chang L.Y."/>
            <person name="Hsu C.Y."/>
            <person name="Yang H.T."/>
            <person name="Sudianto E."/>
            <person name="Hsu M.H."/>
            <person name="Wu K.P."/>
            <person name="Wang L.N."/>
            <person name="Leebens-Mack J.H."/>
            <person name="Tsai I.J."/>
        </authorList>
    </citation>
    <scope>NUCLEOTIDE SEQUENCE [LARGE SCALE GENOMIC DNA]</scope>
    <source>
        <strain evidence="5">cv. Chaw 1501</strain>
        <tissue evidence="4">Young leaves</tissue>
    </source>
</reference>
<dbReference type="Gene3D" id="3.30.70.260">
    <property type="match status" value="1"/>
</dbReference>
<comment type="caution">
    <text evidence="4">The sequence shown here is derived from an EMBL/GenBank/DDBJ whole genome shotgun (WGS) entry which is preliminary data.</text>
</comment>
<dbReference type="PANTHER" id="PTHR31096">
    <property type="entry name" value="ACT DOMAIN-CONTAINING PROTEIN ACR4-RELATED"/>
    <property type="match status" value="1"/>
</dbReference>
<evidence type="ECO:0000256" key="1">
    <source>
        <dbReference type="ARBA" id="ARBA00022737"/>
    </source>
</evidence>
<evidence type="ECO:0000313" key="4">
    <source>
        <dbReference type="EMBL" id="RWR93318.1"/>
    </source>
</evidence>
<dbReference type="OrthoDB" id="2019938at2759"/>
<dbReference type="PANTHER" id="PTHR31096:SF55">
    <property type="entry name" value="ACT DOMAIN-CONTAINING PROTEIN ACR6"/>
    <property type="match status" value="1"/>
</dbReference>
<name>A0A3S3P4Q9_9MAGN</name>
<dbReference type="Proteomes" id="UP000283530">
    <property type="component" value="Unassembled WGS sequence"/>
</dbReference>
<dbReference type="PROSITE" id="PS51671">
    <property type="entry name" value="ACT"/>
    <property type="match status" value="2"/>
</dbReference>
<dbReference type="Pfam" id="PF01842">
    <property type="entry name" value="ACT"/>
    <property type="match status" value="2"/>
</dbReference>
<feature type="domain" description="ACT" evidence="3">
    <location>
        <begin position="123"/>
        <end position="204"/>
    </location>
</feature>
<dbReference type="InterPro" id="IPR045865">
    <property type="entry name" value="ACT-like_dom_sf"/>
</dbReference>
<evidence type="ECO:0000256" key="2">
    <source>
        <dbReference type="RuleBase" id="RU369043"/>
    </source>
</evidence>
<proteinExistence type="predicted"/>
<keyword evidence="1 2" id="KW-0677">Repeat</keyword>
<dbReference type="InterPro" id="IPR040217">
    <property type="entry name" value="ACR1-12"/>
</dbReference>
<sequence length="444" mass="49753">MDYEYEKLISRMNPPRVVIDNSACENATVIKVNCVNKHGILFEVVQFLTDLKLIIRKSYISSDGAWFMDVFNVIDHNGKKLKDERAISYIRDACVKWSLETEACCPPSLRSSVGLIPFKEHTSIELIGSDLPGLLSEICAVLRDLGCNVRQAEVWTHNARAAAVVRVTDACTVSPIEDPKLLTTIKEFLCNVLRGNSDQRSAKMIVSLGETGTERRLHQIMFADRDYERVGMERAEDKSSRPQVAPLDCFEMDYTVVTMRSKDRPKLTCDTVCTPTDLEYVVFHGKVDTGNMEAYQEYDIRHKDGIPVSTEAERQRVTQCLEAAIESRASEGLELELRTDDPLGILSDITRIFRENGLTIKTAEISTTGGKVIGTFYVTDVSSHPVDAKTIDSIRQQIGQTILRVKQSPFLSSEPPREQATGCLFRNFFKALSLQNFGLAGSYS</sequence>
<evidence type="ECO:0000313" key="5">
    <source>
        <dbReference type="Proteomes" id="UP000283530"/>
    </source>
</evidence>
<protein>
    <recommendedName>
        <fullName evidence="2">ACT domain-containing protein ACR</fullName>
    </recommendedName>
    <alternativeName>
        <fullName evidence="2">Protein ACT DOMAIN REPEATS</fullName>
    </alternativeName>
</protein>
<organism evidence="4 5">
    <name type="scientific">Cinnamomum micranthum f. kanehirae</name>
    <dbReference type="NCBI Taxonomy" id="337451"/>
    <lineage>
        <taxon>Eukaryota</taxon>
        <taxon>Viridiplantae</taxon>
        <taxon>Streptophyta</taxon>
        <taxon>Embryophyta</taxon>
        <taxon>Tracheophyta</taxon>
        <taxon>Spermatophyta</taxon>
        <taxon>Magnoliopsida</taxon>
        <taxon>Magnoliidae</taxon>
        <taxon>Laurales</taxon>
        <taxon>Lauraceae</taxon>
        <taxon>Cinnamomum</taxon>
    </lineage>
</organism>
<dbReference type="Pfam" id="PF24914">
    <property type="entry name" value="ACR10_N"/>
    <property type="match status" value="1"/>
</dbReference>
<comment type="function">
    <text evidence="2">Binds amino acids.</text>
</comment>
<dbReference type="GO" id="GO:0016597">
    <property type="term" value="F:amino acid binding"/>
    <property type="evidence" value="ECO:0007669"/>
    <property type="project" value="UniProtKB-UniRule"/>
</dbReference>
<feature type="domain" description="ACT" evidence="3">
    <location>
        <begin position="334"/>
        <end position="413"/>
    </location>
</feature>
<dbReference type="SUPFAM" id="SSF55021">
    <property type="entry name" value="ACT-like"/>
    <property type="match status" value="3"/>
</dbReference>
<dbReference type="InterPro" id="IPR056816">
    <property type="entry name" value="ACR2/9/10_N"/>
</dbReference>
<dbReference type="EMBL" id="QPKB01000010">
    <property type="protein sequence ID" value="RWR93318.1"/>
    <property type="molecule type" value="Genomic_DNA"/>
</dbReference>
<keyword evidence="5" id="KW-1185">Reference proteome</keyword>